<evidence type="ECO:0000313" key="2">
    <source>
        <dbReference type="EMBL" id="KAK4500831.1"/>
    </source>
</evidence>
<name>A0ABR0EHW5_ZASCE</name>
<dbReference type="InterPro" id="IPR029058">
    <property type="entry name" value="AB_hydrolase_fold"/>
</dbReference>
<protein>
    <recommendedName>
        <fullName evidence="1">AB hydrolase-1 domain-containing protein</fullName>
    </recommendedName>
</protein>
<dbReference type="InterPro" id="IPR000073">
    <property type="entry name" value="AB_hydrolase_1"/>
</dbReference>
<keyword evidence="3" id="KW-1185">Reference proteome</keyword>
<dbReference type="Proteomes" id="UP001305779">
    <property type="component" value="Unassembled WGS sequence"/>
</dbReference>
<dbReference type="Pfam" id="PF00561">
    <property type="entry name" value="Abhydrolase_1"/>
    <property type="match status" value="1"/>
</dbReference>
<feature type="domain" description="AB hydrolase-1" evidence="1">
    <location>
        <begin position="31"/>
        <end position="159"/>
    </location>
</feature>
<dbReference type="EMBL" id="JAXOVC010000006">
    <property type="protein sequence ID" value="KAK4500831.1"/>
    <property type="molecule type" value="Genomic_DNA"/>
</dbReference>
<comment type="caution">
    <text evidence="2">The sequence shown here is derived from an EMBL/GenBank/DDBJ whole genome shotgun (WGS) entry which is preliminary data.</text>
</comment>
<evidence type="ECO:0000313" key="3">
    <source>
        <dbReference type="Proteomes" id="UP001305779"/>
    </source>
</evidence>
<sequence>MSDPIQQESLTLDDDHVIRYTVVGDLASDKPVLVFIVGSVGLGSFYHRLATHLSSHFSCVYFNRRGFTETPTEAAPVCTETSTSELIPQQASDAAQLIKEIKKRTTSPIYSFATSFGATIALELLISHPHLVNTVILHEPMLPTLLPKTSPERKKIMDAFEAMQLSNQPFSLFAAALLGEEAASAAKGNDFWSQAPPGNFAQAMKEGPAANMYQPAIGDIQKASRKLVLMGGVERKGLPVRKMVEALCEVLPVERRRVYEMPGAHFSFAGGKLAKDSAACTLSVLGMANAGVATSKM</sequence>
<accession>A0ABR0EHW5</accession>
<reference evidence="2 3" key="1">
    <citation type="journal article" date="2023" name="G3 (Bethesda)">
        <title>A chromosome-level genome assembly of Zasmidium syzygii isolated from banana leaves.</title>
        <authorList>
            <person name="van Westerhoven A.C."/>
            <person name="Mehrabi R."/>
            <person name="Talebi R."/>
            <person name="Steentjes M.B.F."/>
            <person name="Corcolon B."/>
            <person name="Chong P.A."/>
            <person name="Kema G.H.J."/>
            <person name="Seidl M.F."/>
        </authorList>
    </citation>
    <scope>NUCLEOTIDE SEQUENCE [LARGE SCALE GENOMIC DNA]</scope>
    <source>
        <strain evidence="2 3">P124</strain>
    </source>
</reference>
<evidence type="ECO:0000259" key="1">
    <source>
        <dbReference type="Pfam" id="PF00561"/>
    </source>
</evidence>
<proteinExistence type="predicted"/>
<gene>
    <name evidence="2" type="ORF">PRZ48_009023</name>
</gene>
<dbReference type="Gene3D" id="3.40.50.1820">
    <property type="entry name" value="alpha/beta hydrolase"/>
    <property type="match status" value="1"/>
</dbReference>
<dbReference type="SUPFAM" id="SSF53474">
    <property type="entry name" value="alpha/beta-Hydrolases"/>
    <property type="match status" value="1"/>
</dbReference>
<organism evidence="2 3">
    <name type="scientific">Zasmidium cellare</name>
    <name type="common">Wine cellar mold</name>
    <name type="synonym">Racodium cellare</name>
    <dbReference type="NCBI Taxonomy" id="395010"/>
    <lineage>
        <taxon>Eukaryota</taxon>
        <taxon>Fungi</taxon>
        <taxon>Dikarya</taxon>
        <taxon>Ascomycota</taxon>
        <taxon>Pezizomycotina</taxon>
        <taxon>Dothideomycetes</taxon>
        <taxon>Dothideomycetidae</taxon>
        <taxon>Mycosphaerellales</taxon>
        <taxon>Mycosphaerellaceae</taxon>
        <taxon>Zasmidium</taxon>
    </lineage>
</organism>